<comment type="caution">
    <text evidence="7">The sequence shown here is derived from an EMBL/GenBank/DDBJ whole genome shotgun (WGS) entry which is preliminary data.</text>
</comment>
<dbReference type="InterPro" id="IPR019430">
    <property type="entry name" value="7TM_GPCR_serpentine_rcpt_Srx"/>
</dbReference>
<dbReference type="GO" id="GO:0016020">
    <property type="term" value="C:membrane"/>
    <property type="evidence" value="ECO:0007669"/>
    <property type="project" value="UniProtKB-SubCell"/>
</dbReference>
<name>A0AAD5NAJ4_PARTN</name>
<protein>
    <recommendedName>
        <fullName evidence="6">G-protein coupled receptors family 1 profile domain-containing protein</fullName>
    </recommendedName>
</protein>
<dbReference type="PANTHER" id="PTHR23017:SF3">
    <property type="entry name" value="G-PROTEIN COUPLED RECEPTORS FAMILY 1 PROFILE DOMAIN-CONTAINING PROTEIN"/>
    <property type="match status" value="1"/>
</dbReference>
<evidence type="ECO:0000259" key="6">
    <source>
        <dbReference type="PROSITE" id="PS50262"/>
    </source>
</evidence>
<gene>
    <name evidence="7" type="ORF">KIN20_021179</name>
</gene>
<sequence length="275" mass="31542">MGQRLAPSLAIAFMSKVEAPVMDLRPLLYLKIRMVKIHYMRGGQITSKSAENRLRLTQPTLPQFQLLRTHDRIFNGKRYRAVMMAMVGVLGLISNSTVLLAVRFNPMLRSSFSLMCLSHSIANIGVLLIFVFWTAPITFFEDEIAGDLPDKPFTTLKVMRWNVCVYSNLAIAFNRVIAIALPLRTSSVLTMKNTSIIVLFSWMLGFFRITPYFWSLHRAQKHNNKDFDVTVTILAQESKTSTRKTLEAFWINAQNPEMNGKDEKMNLQLVRLQKH</sequence>
<keyword evidence="8" id="KW-1185">Reference proteome</keyword>
<evidence type="ECO:0000256" key="3">
    <source>
        <dbReference type="ARBA" id="ARBA00022989"/>
    </source>
</evidence>
<dbReference type="SUPFAM" id="SSF81321">
    <property type="entry name" value="Family A G protein-coupled receptor-like"/>
    <property type="match status" value="1"/>
</dbReference>
<evidence type="ECO:0000256" key="1">
    <source>
        <dbReference type="ARBA" id="ARBA00004370"/>
    </source>
</evidence>
<keyword evidence="3 5" id="KW-1133">Transmembrane helix</keyword>
<dbReference type="InterPro" id="IPR017452">
    <property type="entry name" value="GPCR_Rhodpsn_7TM"/>
</dbReference>
<dbReference type="AlphaFoldDB" id="A0AAD5NAJ4"/>
<organism evidence="7 8">
    <name type="scientific">Parelaphostrongylus tenuis</name>
    <name type="common">Meningeal worm</name>
    <dbReference type="NCBI Taxonomy" id="148309"/>
    <lineage>
        <taxon>Eukaryota</taxon>
        <taxon>Metazoa</taxon>
        <taxon>Ecdysozoa</taxon>
        <taxon>Nematoda</taxon>
        <taxon>Chromadorea</taxon>
        <taxon>Rhabditida</taxon>
        <taxon>Rhabditina</taxon>
        <taxon>Rhabditomorpha</taxon>
        <taxon>Strongyloidea</taxon>
        <taxon>Metastrongylidae</taxon>
        <taxon>Parelaphostrongylus</taxon>
    </lineage>
</organism>
<feature type="transmembrane region" description="Helical" evidence="5">
    <location>
        <begin position="81"/>
        <end position="101"/>
    </location>
</feature>
<evidence type="ECO:0000256" key="4">
    <source>
        <dbReference type="ARBA" id="ARBA00023136"/>
    </source>
</evidence>
<accession>A0AAD5NAJ4</accession>
<dbReference type="CDD" id="cd00637">
    <property type="entry name" value="7tm_classA_rhodopsin-like"/>
    <property type="match status" value="1"/>
</dbReference>
<feature type="transmembrane region" description="Helical" evidence="5">
    <location>
        <begin position="161"/>
        <end position="183"/>
    </location>
</feature>
<dbReference type="Gene3D" id="1.20.1070.10">
    <property type="entry name" value="Rhodopsin 7-helix transmembrane proteins"/>
    <property type="match status" value="1"/>
</dbReference>
<feature type="domain" description="G-protein coupled receptors family 1 profile" evidence="6">
    <location>
        <begin position="94"/>
        <end position="213"/>
    </location>
</feature>
<evidence type="ECO:0000256" key="2">
    <source>
        <dbReference type="ARBA" id="ARBA00022692"/>
    </source>
</evidence>
<evidence type="ECO:0000313" key="8">
    <source>
        <dbReference type="Proteomes" id="UP001196413"/>
    </source>
</evidence>
<dbReference type="Proteomes" id="UP001196413">
    <property type="component" value="Unassembled WGS sequence"/>
</dbReference>
<reference evidence="7" key="1">
    <citation type="submission" date="2021-06" db="EMBL/GenBank/DDBJ databases">
        <title>Parelaphostrongylus tenuis whole genome reference sequence.</title>
        <authorList>
            <person name="Garwood T.J."/>
            <person name="Larsen P.A."/>
            <person name="Fountain-Jones N.M."/>
            <person name="Garbe J.R."/>
            <person name="Macchietto M.G."/>
            <person name="Kania S.A."/>
            <person name="Gerhold R.W."/>
            <person name="Richards J.E."/>
            <person name="Wolf T.M."/>
        </authorList>
    </citation>
    <scope>NUCLEOTIDE SEQUENCE</scope>
    <source>
        <strain evidence="7">MNPRO001-30</strain>
        <tissue evidence="7">Meninges</tissue>
    </source>
</reference>
<keyword evidence="2 5" id="KW-0812">Transmembrane</keyword>
<dbReference type="Pfam" id="PF10328">
    <property type="entry name" value="7TM_GPCR_Srx"/>
    <property type="match status" value="1"/>
</dbReference>
<evidence type="ECO:0000313" key="7">
    <source>
        <dbReference type="EMBL" id="KAJ1361829.1"/>
    </source>
</evidence>
<dbReference type="EMBL" id="JAHQIW010004277">
    <property type="protein sequence ID" value="KAJ1361829.1"/>
    <property type="molecule type" value="Genomic_DNA"/>
</dbReference>
<dbReference type="PROSITE" id="PS50262">
    <property type="entry name" value="G_PROTEIN_RECEP_F1_2"/>
    <property type="match status" value="1"/>
</dbReference>
<feature type="transmembrane region" description="Helical" evidence="5">
    <location>
        <begin position="195"/>
        <end position="214"/>
    </location>
</feature>
<feature type="transmembrane region" description="Helical" evidence="5">
    <location>
        <begin position="121"/>
        <end position="140"/>
    </location>
</feature>
<keyword evidence="4 5" id="KW-0472">Membrane</keyword>
<dbReference type="PANTHER" id="PTHR23017">
    <property type="entry name" value="SERPENTINE RECEPTOR, CLASS X"/>
    <property type="match status" value="1"/>
</dbReference>
<proteinExistence type="predicted"/>
<evidence type="ECO:0000256" key="5">
    <source>
        <dbReference type="SAM" id="Phobius"/>
    </source>
</evidence>
<comment type="subcellular location">
    <subcellularLocation>
        <location evidence="1">Membrane</location>
    </subcellularLocation>
</comment>